<dbReference type="CDD" id="cd00882">
    <property type="entry name" value="Ras_like_GTPase"/>
    <property type="match status" value="1"/>
</dbReference>
<dbReference type="InterPro" id="IPR012381">
    <property type="entry name" value="EutP_PduV"/>
</dbReference>
<keyword evidence="2" id="KW-1185">Reference proteome</keyword>
<dbReference type="PANTHER" id="PTHR40453">
    <property type="entry name" value="PROTEIN YOEF"/>
    <property type="match status" value="1"/>
</dbReference>
<sequence>MPLKNRAMILGGIDAGKTTLKEALFGRERQPKKIKTQSLIYEDWIVDTPGEYTENPLHYRSIMATSLEITHVLFVQDATNEKTIFAPGFSLGINKLPIGIVTKADASEANIERAIHLLKKAIVKGPIVITSAYTEEGIDVIPPLVECQSIDEMREYVTKNPSENLIFYENAKT</sequence>
<protein>
    <submittedName>
        <fullName evidence="1">EutP/PduV family microcompartment system protein</fullName>
    </submittedName>
</protein>
<dbReference type="Proteomes" id="UP001597041">
    <property type="component" value="Unassembled WGS sequence"/>
</dbReference>
<dbReference type="EMBL" id="JBHTKK010000001">
    <property type="protein sequence ID" value="MFD1064525.1"/>
    <property type="molecule type" value="Genomic_DNA"/>
</dbReference>
<name>A0ABW3NDQ6_9BACI</name>
<evidence type="ECO:0000313" key="1">
    <source>
        <dbReference type="EMBL" id="MFD1064525.1"/>
    </source>
</evidence>
<gene>
    <name evidence="1" type="ORF">ACFQ19_00665</name>
</gene>
<dbReference type="InterPro" id="IPR027417">
    <property type="entry name" value="P-loop_NTPase"/>
</dbReference>
<dbReference type="Pfam" id="PF10662">
    <property type="entry name" value="PduV-EutP"/>
    <property type="match status" value="1"/>
</dbReference>
<evidence type="ECO:0000313" key="2">
    <source>
        <dbReference type="Proteomes" id="UP001597041"/>
    </source>
</evidence>
<dbReference type="Gene3D" id="3.40.50.300">
    <property type="entry name" value="P-loop containing nucleotide triphosphate hydrolases"/>
    <property type="match status" value="1"/>
</dbReference>
<accession>A0ABW3NDQ6</accession>
<dbReference type="PANTHER" id="PTHR40453:SF1">
    <property type="entry name" value="PROTEIN YOEF"/>
    <property type="match status" value="1"/>
</dbReference>
<dbReference type="RefSeq" id="WP_379589943.1">
    <property type="nucleotide sequence ID" value="NZ_JBHTKK010000001.1"/>
</dbReference>
<reference evidence="2" key="1">
    <citation type="journal article" date="2019" name="Int. J. Syst. Evol. Microbiol.">
        <title>The Global Catalogue of Microorganisms (GCM) 10K type strain sequencing project: providing services to taxonomists for standard genome sequencing and annotation.</title>
        <authorList>
            <consortium name="The Broad Institute Genomics Platform"/>
            <consortium name="The Broad Institute Genome Sequencing Center for Infectious Disease"/>
            <person name="Wu L."/>
            <person name="Ma J."/>
        </authorList>
    </citation>
    <scope>NUCLEOTIDE SEQUENCE [LARGE SCALE GENOMIC DNA]</scope>
    <source>
        <strain evidence="2">CCUG 56608</strain>
    </source>
</reference>
<organism evidence="1 2">
    <name type="scientific">Oceanobacillus locisalsi</name>
    <dbReference type="NCBI Taxonomy" id="546107"/>
    <lineage>
        <taxon>Bacteria</taxon>
        <taxon>Bacillati</taxon>
        <taxon>Bacillota</taxon>
        <taxon>Bacilli</taxon>
        <taxon>Bacillales</taxon>
        <taxon>Bacillaceae</taxon>
        <taxon>Oceanobacillus</taxon>
    </lineage>
</organism>
<dbReference type="SUPFAM" id="SSF52540">
    <property type="entry name" value="P-loop containing nucleoside triphosphate hydrolases"/>
    <property type="match status" value="1"/>
</dbReference>
<proteinExistence type="predicted"/>
<comment type="caution">
    <text evidence="1">The sequence shown here is derived from an EMBL/GenBank/DDBJ whole genome shotgun (WGS) entry which is preliminary data.</text>
</comment>